<dbReference type="PROSITE" id="PS00940">
    <property type="entry name" value="GAMMA_THIONIN"/>
    <property type="match status" value="1"/>
</dbReference>
<dbReference type="Gene3D" id="3.30.30.10">
    <property type="entry name" value="Knottin, scorpion toxin-like"/>
    <property type="match status" value="1"/>
</dbReference>
<evidence type="ECO:0000256" key="7">
    <source>
        <dbReference type="SAM" id="SignalP"/>
    </source>
</evidence>
<dbReference type="InterPro" id="IPR008176">
    <property type="entry name" value="Defensin_plant"/>
</dbReference>
<gene>
    <name evidence="9" type="ORF">MERR_LOCUS40862</name>
</gene>
<dbReference type="EMBL" id="CACVBM020001540">
    <property type="protein sequence ID" value="CAA7053626.1"/>
    <property type="molecule type" value="Genomic_DNA"/>
</dbReference>
<dbReference type="GO" id="GO:0005739">
    <property type="term" value="C:mitochondrion"/>
    <property type="evidence" value="ECO:0007669"/>
    <property type="project" value="TreeGrafter"/>
</dbReference>
<evidence type="ECO:0000256" key="1">
    <source>
        <dbReference type="ARBA" id="ARBA00006722"/>
    </source>
</evidence>
<dbReference type="InterPro" id="IPR003614">
    <property type="entry name" value="Knottins"/>
</dbReference>
<comment type="similarity">
    <text evidence="1">Belongs to the DEFL family.</text>
</comment>
<dbReference type="Proteomes" id="UP000467841">
    <property type="component" value="Unassembled WGS sequence"/>
</dbReference>
<name>A0A6D2KK85_9BRAS</name>
<keyword evidence="6" id="KW-1015">Disulfide bond</keyword>
<evidence type="ECO:0000256" key="4">
    <source>
        <dbReference type="ARBA" id="ARBA00022729"/>
    </source>
</evidence>
<evidence type="ECO:0000256" key="2">
    <source>
        <dbReference type="ARBA" id="ARBA00022529"/>
    </source>
</evidence>
<feature type="domain" description="Knottins-like" evidence="8">
    <location>
        <begin position="32"/>
        <end position="77"/>
    </location>
</feature>
<dbReference type="OrthoDB" id="1063609at2759"/>
<organism evidence="9 10">
    <name type="scientific">Microthlaspi erraticum</name>
    <dbReference type="NCBI Taxonomy" id="1685480"/>
    <lineage>
        <taxon>Eukaryota</taxon>
        <taxon>Viridiplantae</taxon>
        <taxon>Streptophyta</taxon>
        <taxon>Embryophyta</taxon>
        <taxon>Tracheophyta</taxon>
        <taxon>Spermatophyta</taxon>
        <taxon>Magnoliopsida</taxon>
        <taxon>eudicotyledons</taxon>
        <taxon>Gunneridae</taxon>
        <taxon>Pentapetalae</taxon>
        <taxon>rosids</taxon>
        <taxon>malvids</taxon>
        <taxon>Brassicales</taxon>
        <taxon>Brassicaceae</taxon>
        <taxon>Coluteocarpeae</taxon>
        <taxon>Microthlaspi</taxon>
    </lineage>
</organism>
<dbReference type="Pfam" id="PF00304">
    <property type="entry name" value="Gamma-thionin"/>
    <property type="match status" value="1"/>
</dbReference>
<evidence type="ECO:0000256" key="3">
    <source>
        <dbReference type="ARBA" id="ARBA00022577"/>
    </source>
</evidence>
<dbReference type="GO" id="GO:0009505">
    <property type="term" value="C:plant-type cell wall"/>
    <property type="evidence" value="ECO:0007669"/>
    <property type="project" value="TreeGrafter"/>
</dbReference>
<keyword evidence="3" id="KW-0295">Fungicide</keyword>
<feature type="signal peptide" evidence="7">
    <location>
        <begin position="1"/>
        <end position="21"/>
    </location>
</feature>
<dbReference type="PRINTS" id="PR00288">
    <property type="entry name" value="PUROTHIONIN"/>
</dbReference>
<keyword evidence="5" id="KW-0611">Plant defense</keyword>
<reference evidence="9" key="1">
    <citation type="submission" date="2020-01" db="EMBL/GenBank/DDBJ databases">
        <authorList>
            <person name="Mishra B."/>
        </authorList>
    </citation>
    <scope>NUCLEOTIDE SEQUENCE [LARGE SCALE GENOMIC DNA]</scope>
</reference>
<sequence>MKLSMRLVSAVLLLFVIFVNTGMGPFTVEARKCESLSQKFKGACVSESNCANVCHGEGFSGGDCRGLRRRCFCTKQC</sequence>
<keyword evidence="4 7" id="KW-0732">Signal</keyword>
<keyword evidence="2" id="KW-0929">Antimicrobial</keyword>
<protein>
    <recommendedName>
        <fullName evidence="8">Knottins-like domain-containing protein</fullName>
    </recommendedName>
</protein>
<proteinExistence type="inferred from homology"/>
<evidence type="ECO:0000256" key="5">
    <source>
        <dbReference type="ARBA" id="ARBA00022821"/>
    </source>
</evidence>
<dbReference type="PANTHER" id="PTHR33147:SF129">
    <property type="entry name" value="DEFENSIN-LIKE PROTEIN 2-RELATED"/>
    <property type="match status" value="1"/>
</dbReference>
<dbReference type="SUPFAM" id="SSF57095">
    <property type="entry name" value="Scorpion toxin-like"/>
    <property type="match status" value="1"/>
</dbReference>
<comment type="caution">
    <text evidence="9">The sequence shown here is derived from an EMBL/GenBank/DDBJ whole genome shotgun (WGS) entry which is preliminary data.</text>
</comment>
<evidence type="ECO:0000259" key="8">
    <source>
        <dbReference type="SMART" id="SM00505"/>
    </source>
</evidence>
<evidence type="ECO:0000313" key="10">
    <source>
        <dbReference type="Proteomes" id="UP000467841"/>
    </source>
</evidence>
<accession>A0A6D2KK85</accession>
<feature type="chain" id="PRO_5025377018" description="Knottins-like domain-containing protein" evidence="7">
    <location>
        <begin position="22"/>
        <end position="77"/>
    </location>
</feature>
<dbReference type="SMART" id="SM00505">
    <property type="entry name" value="Knot1"/>
    <property type="match status" value="1"/>
</dbReference>
<dbReference type="PANTHER" id="PTHR33147">
    <property type="entry name" value="DEFENSIN-LIKE PROTEIN 1"/>
    <property type="match status" value="1"/>
</dbReference>
<dbReference type="InterPro" id="IPR036574">
    <property type="entry name" value="Scorpion_toxin-like_sf"/>
</dbReference>
<dbReference type="GO" id="GO:0050832">
    <property type="term" value="P:defense response to fungus"/>
    <property type="evidence" value="ECO:0007669"/>
    <property type="project" value="UniProtKB-KW"/>
</dbReference>
<keyword evidence="10" id="KW-1185">Reference proteome</keyword>
<evidence type="ECO:0000256" key="6">
    <source>
        <dbReference type="ARBA" id="ARBA00023157"/>
    </source>
</evidence>
<dbReference type="GO" id="GO:0031640">
    <property type="term" value="P:killing of cells of another organism"/>
    <property type="evidence" value="ECO:0007669"/>
    <property type="project" value="UniProtKB-KW"/>
</dbReference>
<dbReference type="AlphaFoldDB" id="A0A6D2KK85"/>
<evidence type="ECO:0000313" key="9">
    <source>
        <dbReference type="EMBL" id="CAA7053626.1"/>
    </source>
</evidence>
<dbReference type="CDD" id="cd00107">
    <property type="entry name" value="Knot1"/>
    <property type="match status" value="1"/>
</dbReference>